<sequence>MSNDHDAFDIGLRFALQVTGTELADEPPPGTPLARVRAYAAEHGEEAVTVDVIAAAQEGRL</sequence>
<reference evidence="1 2" key="1">
    <citation type="submission" date="2024-10" db="EMBL/GenBank/DDBJ databases">
        <title>The Natural Products Discovery Center: Release of the First 8490 Sequenced Strains for Exploring Actinobacteria Biosynthetic Diversity.</title>
        <authorList>
            <person name="Kalkreuter E."/>
            <person name="Kautsar S.A."/>
            <person name="Yang D."/>
            <person name="Bader C.D."/>
            <person name="Teijaro C.N."/>
            <person name="Fluegel L."/>
            <person name="Davis C.M."/>
            <person name="Simpson J.R."/>
            <person name="Lauterbach L."/>
            <person name="Steele A.D."/>
            <person name="Gui C."/>
            <person name="Meng S."/>
            <person name="Li G."/>
            <person name="Viehrig K."/>
            <person name="Ye F."/>
            <person name="Su P."/>
            <person name="Kiefer A.F."/>
            <person name="Nichols A."/>
            <person name="Cepeda A.J."/>
            <person name="Yan W."/>
            <person name="Fan B."/>
            <person name="Jiang Y."/>
            <person name="Adhikari A."/>
            <person name="Zheng C.-J."/>
            <person name="Schuster L."/>
            <person name="Cowan T.M."/>
            <person name="Smanski M.J."/>
            <person name="Chevrette M.G."/>
            <person name="De Carvalho L.P.S."/>
            <person name="Shen B."/>
        </authorList>
    </citation>
    <scope>NUCLEOTIDE SEQUENCE [LARGE SCALE GENOMIC DNA]</scope>
    <source>
        <strain evidence="1 2">NPDC007147</strain>
    </source>
</reference>
<evidence type="ECO:0000313" key="1">
    <source>
        <dbReference type="EMBL" id="MFE9169449.1"/>
    </source>
</evidence>
<keyword evidence="2" id="KW-1185">Reference proteome</keyword>
<name>A0ABW6KNG9_9ACTN</name>
<comment type="caution">
    <text evidence="1">The sequence shown here is derived from an EMBL/GenBank/DDBJ whole genome shotgun (WGS) entry which is preliminary data.</text>
</comment>
<accession>A0ABW6KNG9</accession>
<dbReference type="RefSeq" id="WP_073947538.1">
    <property type="nucleotide sequence ID" value="NZ_JBIAFJ010000004.1"/>
</dbReference>
<dbReference type="Proteomes" id="UP001601197">
    <property type="component" value="Unassembled WGS sequence"/>
</dbReference>
<evidence type="ECO:0000313" key="2">
    <source>
        <dbReference type="Proteomes" id="UP001601197"/>
    </source>
</evidence>
<gene>
    <name evidence="1" type="ORF">ACFYNZ_07960</name>
</gene>
<dbReference type="EMBL" id="JBIAFJ010000004">
    <property type="protein sequence ID" value="MFE9169449.1"/>
    <property type="molecule type" value="Genomic_DNA"/>
</dbReference>
<protein>
    <submittedName>
        <fullName evidence="1">Uncharacterized protein</fullName>
    </submittedName>
</protein>
<organism evidence="1 2">
    <name type="scientific">Streptomyces kebangsaanensis</name>
    <dbReference type="NCBI Taxonomy" id="864058"/>
    <lineage>
        <taxon>Bacteria</taxon>
        <taxon>Bacillati</taxon>
        <taxon>Actinomycetota</taxon>
        <taxon>Actinomycetes</taxon>
        <taxon>Kitasatosporales</taxon>
        <taxon>Streptomycetaceae</taxon>
        <taxon>Streptomyces</taxon>
    </lineage>
</organism>
<proteinExistence type="predicted"/>